<dbReference type="AlphaFoldDB" id="A0A8D4VLN4"/>
<dbReference type="Gene3D" id="1.10.10.10">
    <property type="entry name" value="Winged helix-like DNA-binding domain superfamily/Winged helix DNA-binding domain"/>
    <property type="match status" value="1"/>
</dbReference>
<dbReference type="RefSeq" id="WP_054773312.1">
    <property type="nucleotide sequence ID" value="NZ_AP019782.1"/>
</dbReference>
<evidence type="ECO:0000313" key="4">
    <source>
        <dbReference type="Proteomes" id="UP000824988"/>
    </source>
</evidence>
<dbReference type="KEGG" id="moz:MoryE10_04230"/>
<name>A0A8D4VLN4_9GAMM</name>
<keyword evidence="4" id="KW-1185">Reference proteome</keyword>
<organism evidence="3 4">
    <name type="scientific">Methylogaea oryzae</name>
    <dbReference type="NCBI Taxonomy" id="1295382"/>
    <lineage>
        <taxon>Bacteria</taxon>
        <taxon>Pseudomonadati</taxon>
        <taxon>Pseudomonadota</taxon>
        <taxon>Gammaproteobacteria</taxon>
        <taxon>Methylococcales</taxon>
        <taxon>Methylococcaceae</taxon>
        <taxon>Methylogaea</taxon>
    </lineage>
</organism>
<dbReference type="EMBL" id="AP019782">
    <property type="protein sequence ID" value="BBL69817.1"/>
    <property type="molecule type" value="Genomic_DNA"/>
</dbReference>
<dbReference type="InterPro" id="IPR006497">
    <property type="entry name" value="Phage_lambda_VrpO_N"/>
</dbReference>
<proteinExistence type="predicted"/>
<feature type="domain" description="Bacteriophage lambda Replication protein O N-terminal" evidence="2">
    <location>
        <begin position="5"/>
        <end position="78"/>
    </location>
</feature>
<evidence type="ECO:0000256" key="1">
    <source>
        <dbReference type="SAM" id="MobiDB-lite"/>
    </source>
</evidence>
<evidence type="ECO:0000313" key="3">
    <source>
        <dbReference type="EMBL" id="BBL69817.1"/>
    </source>
</evidence>
<dbReference type="Pfam" id="PF04492">
    <property type="entry name" value="Phage_rep_O"/>
    <property type="match status" value="1"/>
</dbReference>
<protein>
    <recommendedName>
        <fullName evidence="2">Bacteriophage lambda Replication protein O N-terminal domain-containing protein</fullName>
    </recommendedName>
</protein>
<dbReference type="NCBIfam" id="TIGR01610">
    <property type="entry name" value="phage_O_Nterm"/>
    <property type="match status" value="1"/>
</dbReference>
<feature type="region of interest" description="Disordered" evidence="1">
    <location>
        <begin position="116"/>
        <end position="159"/>
    </location>
</feature>
<sequence>MASPQTEDGYIRIANELLDAILMFPFSKRQLKVVLALIRKIYGFNKKADDLASSQLSTLTGLNDAHCRGTVRRMIQAGELRTVKVRRLVRVPAESVRADVAKHMQPAHDDERVGQAVHEQEKGACQNARNNGTTMESSKGRTRHTGGPPLSTDAASQLGALLAFDATKTRARSEQKPSAPAGS</sequence>
<evidence type="ECO:0000259" key="2">
    <source>
        <dbReference type="Pfam" id="PF04492"/>
    </source>
</evidence>
<feature type="compositionally biased region" description="Polar residues" evidence="1">
    <location>
        <begin position="127"/>
        <end position="137"/>
    </location>
</feature>
<dbReference type="Proteomes" id="UP000824988">
    <property type="component" value="Chromosome"/>
</dbReference>
<dbReference type="GO" id="GO:0006260">
    <property type="term" value="P:DNA replication"/>
    <property type="evidence" value="ECO:0007669"/>
    <property type="project" value="InterPro"/>
</dbReference>
<accession>A0A8D4VLN4</accession>
<reference evidence="3" key="1">
    <citation type="submission" date="2019-06" db="EMBL/GenBank/DDBJ databases">
        <title>Complete genome sequence of Methylogaea oryzae strain JCM16910.</title>
        <authorList>
            <person name="Asakawa S."/>
        </authorList>
    </citation>
    <scope>NUCLEOTIDE SEQUENCE</scope>
    <source>
        <strain evidence="3">E10</strain>
    </source>
</reference>
<gene>
    <name evidence="3" type="ORF">MoryE10_04230</name>
</gene>
<dbReference type="InterPro" id="IPR036388">
    <property type="entry name" value="WH-like_DNA-bd_sf"/>
</dbReference>